<dbReference type="EMBL" id="DVHC01000010">
    <property type="protein sequence ID" value="HIR58566.1"/>
    <property type="molecule type" value="Genomic_DNA"/>
</dbReference>
<protein>
    <submittedName>
        <fullName evidence="1">Uncharacterized protein</fullName>
    </submittedName>
</protein>
<accession>A0A9D1J2E5</accession>
<reference evidence="1" key="1">
    <citation type="submission" date="2020-10" db="EMBL/GenBank/DDBJ databases">
        <authorList>
            <person name="Gilroy R."/>
        </authorList>
    </citation>
    <scope>NUCLEOTIDE SEQUENCE</scope>
    <source>
        <strain evidence="1">CHK184-20233</strain>
    </source>
</reference>
<reference evidence="1" key="2">
    <citation type="journal article" date="2021" name="PeerJ">
        <title>Extensive microbial diversity within the chicken gut microbiome revealed by metagenomics and culture.</title>
        <authorList>
            <person name="Gilroy R."/>
            <person name="Ravi A."/>
            <person name="Getino M."/>
            <person name="Pursley I."/>
            <person name="Horton D.L."/>
            <person name="Alikhan N.F."/>
            <person name="Baker D."/>
            <person name="Gharbi K."/>
            <person name="Hall N."/>
            <person name="Watson M."/>
            <person name="Adriaenssens E.M."/>
            <person name="Foster-Nyarko E."/>
            <person name="Jarju S."/>
            <person name="Secka A."/>
            <person name="Antonio M."/>
            <person name="Oren A."/>
            <person name="Chaudhuri R.R."/>
            <person name="La Ragione R."/>
            <person name="Hildebrand F."/>
            <person name="Pallen M.J."/>
        </authorList>
    </citation>
    <scope>NUCLEOTIDE SEQUENCE</scope>
    <source>
        <strain evidence="1">CHK184-20233</strain>
    </source>
</reference>
<sequence>MERKYFTDENNDIIYNRLKNELTIQYLPYLGPSINFGLGDICLEEDDNIFKFYVIDRASKFEYEEFNKVDDAIKKLVSYYKENEIVDNPDKMEEIFIKLYV</sequence>
<proteinExistence type="predicted"/>
<name>A0A9D1J2E5_9FIRM</name>
<comment type="caution">
    <text evidence="1">The sequence shown here is derived from an EMBL/GenBank/DDBJ whole genome shotgun (WGS) entry which is preliminary data.</text>
</comment>
<dbReference type="AlphaFoldDB" id="A0A9D1J2E5"/>
<evidence type="ECO:0000313" key="2">
    <source>
        <dbReference type="Proteomes" id="UP000824232"/>
    </source>
</evidence>
<organism evidence="1 2">
    <name type="scientific">Candidatus Onthousia excrementipullorum</name>
    <dbReference type="NCBI Taxonomy" id="2840884"/>
    <lineage>
        <taxon>Bacteria</taxon>
        <taxon>Bacillati</taxon>
        <taxon>Bacillota</taxon>
        <taxon>Bacilli</taxon>
        <taxon>Candidatus Onthousia</taxon>
    </lineage>
</organism>
<dbReference type="Proteomes" id="UP000824232">
    <property type="component" value="Unassembled WGS sequence"/>
</dbReference>
<gene>
    <name evidence="1" type="ORF">IAB38_00800</name>
</gene>
<evidence type="ECO:0000313" key="1">
    <source>
        <dbReference type="EMBL" id="HIR58566.1"/>
    </source>
</evidence>